<dbReference type="Proteomes" id="UP001281447">
    <property type="component" value="Unassembled WGS sequence"/>
</dbReference>
<organism evidence="2 3">
    <name type="scientific">Tigheibacillus halophilus</name>
    <dbReference type="NCBI Taxonomy" id="361280"/>
    <lineage>
        <taxon>Bacteria</taxon>
        <taxon>Bacillati</taxon>
        <taxon>Bacillota</taxon>
        <taxon>Bacilli</taxon>
        <taxon>Bacillales</taxon>
        <taxon>Bacillaceae</taxon>
        <taxon>Tigheibacillus</taxon>
    </lineage>
</organism>
<sequence length="138" mass="15627">MRYFIILLLFVVFFLAGAVFGIDRNHPATDSNQMIDNDVLISEQNSNSDRNKDRQTYKVETADAARDIVDMEESPSMMQKTASLLGSGVQHIFEMLASILYQIAKAFFLRYKHGCLFQSALVLFLLKVCWPIAIINAS</sequence>
<protein>
    <submittedName>
        <fullName evidence="2">Uncharacterized protein</fullName>
    </submittedName>
</protein>
<keyword evidence="3" id="KW-1185">Reference proteome</keyword>
<name>A0ABU5CDY6_9BACI</name>
<evidence type="ECO:0000313" key="3">
    <source>
        <dbReference type="Proteomes" id="UP001281447"/>
    </source>
</evidence>
<feature type="transmembrane region" description="Helical" evidence="1">
    <location>
        <begin position="84"/>
        <end position="103"/>
    </location>
</feature>
<keyword evidence="1" id="KW-0472">Membrane</keyword>
<feature type="transmembrane region" description="Helical" evidence="1">
    <location>
        <begin position="115"/>
        <end position="135"/>
    </location>
</feature>
<proteinExistence type="predicted"/>
<reference evidence="2 3" key="1">
    <citation type="submission" date="2023-10" db="EMBL/GenBank/DDBJ databases">
        <title>Virgibacillus halophilus 5B73C genome.</title>
        <authorList>
            <person name="Miliotis G."/>
            <person name="Sengupta P."/>
            <person name="Hameed A."/>
            <person name="Chuvochina M."/>
            <person name="Mcdonagh F."/>
            <person name="Simpson A.C."/>
            <person name="Singh N.K."/>
            <person name="Rekha P.D."/>
            <person name="Raman K."/>
            <person name="Hugenholtz P."/>
            <person name="Venkateswaran K."/>
        </authorList>
    </citation>
    <scope>NUCLEOTIDE SEQUENCE [LARGE SCALE GENOMIC DNA]</scope>
    <source>
        <strain evidence="2 3">5B73C</strain>
    </source>
</reference>
<keyword evidence="1" id="KW-0812">Transmembrane</keyword>
<evidence type="ECO:0000313" key="2">
    <source>
        <dbReference type="EMBL" id="MDY0396729.1"/>
    </source>
</evidence>
<accession>A0ABU5CDY6</accession>
<evidence type="ECO:0000256" key="1">
    <source>
        <dbReference type="SAM" id="Phobius"/>
    </source>
</evidence>
<keyword evidence="1" id="KW-1133">Transmembrane helix</keyword>
<comment type="caution">
    <text evidence="2">The sequence shown here is derived from an EMBL/GenBank/DDBJ whole genome shotgun (WGS) entry which is preliminary data.</text>
</comment>
<dbReference type="EMBL" id="JAWDIP010000004">
    <property type="protein sequence ID" value="MDY0396729.1"/>
    <property type="molecule type" value="Genomic_DNA"/>
</dbReference>
<gene>
    <name evidence="2" type="ORF">RWE15_23600</name>
</gene>